<name>A0A4R6SFB3_LABRH</name>
<accession>A0A4R6SFB3</accession>
<dbReference type="GO" id="GO:0003723">
    <property type="term" value="F:RNA binding"/>
    <property type="evidence" value="ECO:0007669"/>
    <property type="project" value="UniProtKB-KW"/>
</dbReference>
<protein>
    <submittedName>
        <fullName evidence="2">Ribosome-associated protein</fullName>
    </submittedName>
</protein>
<organism evidence="2 3">
    <name type="scientific">Labedaea rhizosphaerae</name>
    <dbReference type="NCBI Taxonomy" id="598644"/>
    <lineage>
        <taxon>Bacteria</taxon>
        <taxon>Bacillati</taxon>
        <taxon>Actinomycetota</taxon>
        <taxon>Actinomycetes</taxon>
        <taxon>Pseudonocardiales</taxon>
        <taxon>Pseudonocardiaceae</taxon>
        <taxon>Labedaea</taxon>
    </lineage>
</organism>
<gene>
    <name evidence="2" type="ORF">EV186_103863</name>
</gene>
<dbReference type="AlphaFoldDB" id="A0A4R6SFB3"/>
<comment type="caution">
    <text evidence="2">The sequence shown here is derived from an EMBL/GenBank/DDBJ whole genome shotgun (WGS) entry which is preliminary data.</text>
</comment>
<dbReference type="Proteomes" id="UP000295444">
    <property type="component" value="Unassembled WGS sequence"/>
</dbReference>
<dbReference type="PROSITE" id="PS50889">
    <property type="entry name" value="S4"/>
    <property type="match status" value="1"/>
</dbReference>
<dbReference type="InterPro" id="IPR036986">
    <property type="entry name" value="S4_RNA-bd_sf"/>
</dbReference>
<reference evidence="2 3" key="1">
    <citation type="submission" date="2019-03" db="EMBL/GenBank/DDBJ databases">
        <title>Genomic Encyclopedia of Type Strains, Phase IV (KMG-IV): sequencing the most valuable type-strain genomes for metagenomic binning, comparative biology and taxonomic classification.</title>
        <authorList>
            <person name="Goeker M."/>
        </authorList>
    </citation>
    <scope>NUCLEOTIDE SEQUENCE [LARGE SCALE GENOMIC DNA]</scope>
    <source>
        <strain evidence="2 3">DSM 45361</strain>
    </source>
</reference>
<dbReference type="SUPFAM" id="SSF55174">
    <property type="entry name" value="Alpha-L RNA-binding motif"/>
    <property type="match status" value="1"/>
</dbReference>
<keyword evidence="3" id="KW-1185">Reference proteome</keyword>
<dbReference type="Gene3D" id="3.10.290.10">
    <property type="entry name" value="RNA-binding S4 domain"/>
    <property type="match status" value="1"/>
</dbReference>
<proteinExistence type="predicted"/>
<dbReference type="OrthoDB" id="9811532at2"/>
<evidence type="ECO:0000313" key="2">
    <source>
        <dbReference type="EMBL" id="TDP97885.1"/>
    </source>
</evidence>
<dbReference type="EMBL" id="SNXZ01000003">
    <property type="protein sequence ID" value="TDP97885.1"/>
    <property type="molecule type" value="Genomic_DNA"/>
</dbReference>
<evidence type="ECO:0000256" key="1">
    <source>
        <dbReference type="PROSITE-ProRule" id="PRU00182"/>
    </source>
</evidence>
<sequence length="76" mass="8563">MRDSEIRDIEIRDEMIRLGQLLKLAGIAEDGVHAKDLLDADEVTVNGTIEFRRGRQLHDGDVIQVGNEQVRVVARP</sequence>
<dbReference type="CDD" id="cd00165">
    <property type="entry name" value="S4"/>
    <property type="match status" value="1"/>
</dbReference>
<dbReference type="Pfam" id="PF13275">
    <property type="entry name" value="S4_2"/>
    <property type="match status" value="1"/>
</dbReference>
<evidence type="ECO:0000313" key="3">
    <source>
        <dbReference type="Proteomes" id="UP000295444"/>
    </source>
</evidence>
<keyword evidence="1" id="KW-0694">RNA-binding</keyword>